<dbReference type="Pfam" id="PF13663">
    <property type="entry name" value="DUF4148"/>
    <property type="match status" value="1"/>
</dbReference>
<dbReference type="InterPro" id="IPR025421">
    <property type="entry name" value="DUF4148"/>
</dbReference>
<proteinExistence type="predicted"/>
<dbReference type="RefSeq" id="WP_087666374.1">
    <property type="nucleotide sequence ID" value="NZ_FCNW02000004.1"/>
</dbReference>
<dbReference type="EMBL" id="FCNW02000004">
    <property type="protein sequence ID" value="SAL24066.1"/>
    <property type="molecule type" value="Genomic_DNA"/>
</dbReference>
<feature type="signal peptide" evidence="2">
    <location>
        <begin position="1"/>
        <end position="23"/>
    </location>
</feature>
<evidence type="ECO:0000256" key="1">
    <source>
        <dbReference type="SAM" id="MobiDB-lite"/>
    </source>
</evidence>
<sequence>MIKSFVPALIIAAALAAPTFAFAQNNAPVTRAEVRAELVQLEKAGYDPSGDRTNYPQNIQAAEARVSAAQGNAATGYGPSTAGSSASGLRAAPSGPANPVNSVYFGH</sequence>
<name>A0A158FW34_9BURK</name>
<dbReference type="STRING" id="326474.AWB65_01320"/>
<keyword evidence="2" id="KW-0732">Signal</keyword>
<keyword evidence="4" id="KW-1185">Reference proteome</keyword>
<dbReference type="OrthoDB" id="9112534at2"/>
<accession>A0A158FW34</accession>
<evidence type="ECO:0000313" key="3">
    <source>
        <dbReference type="EMBL" id="SAL24066.1"/>
    </source>
</evidence>
<evidence type="ECO:0000256" key="2">
    <source>
        <dbReference type="SAM" id="SignalP"/>
    </source>
</evidence>
<feature type="chain" id="PRO_5011108608" evidence="2">
    <location>
        <begin position="24"/>
        <end position="107"/>
    </location>
</feature>
<protein>
    <submittedName>
        <fullName evidence="3">Membrane protein</fullName>
    </submittedName>
</protein>
<feature type="region of interest" description="Disordered" evidence="1">
    <location>
        <begin position="70"/>
        <end position="107"/>
    </location>
</feature>
<gene>
    <name evidence="3" type="ORF">AWB65_01320</name>
</gene>
<organism evidence="3 4">
    <name type="scientific">Caballeronia humi</name>
    <dbReference type="NCBI Taxonomy" id="326474"/>
    <lineage>
        <taxon>Bacteria</taxon>
        <taxon>Pseudomonadati</taxon>
        <taxon>Pseudomonadota</taxon>
        <taxon>Betaproteobacteria</taxon>
        <taxon>Burkholderiales</taxon>
        <taxon>Burkholderiaceae</taxon>
        <taxon>Caballeronia</taxon>
    </lineage>
</organism>
<reference evidence="3" key="1">
    <citation type="submission" date="2016-01" db="EMBL/GenBank/DDBJ databases">
        <authorList>
            <person name="Peeters C."/>
        </authorList>
    </citation>
    <scope>NUCLEOTIDE SEQUENCE [LARGE SCALE GENOMIC DNA]</scope>
    <source>
        <strain evidence="3">LMG 22934</strain>
    </source>
</reference>
<dbReference type="Proteomes" id="UP000054977">
    <property type="component" value="Unassembled WGS sequence"/>
</dbReference>
<comment type="caution">
    <text evidence="3">The sequence shown here is derived from an EMBL/GenBank/DDBJ whole genome shotgun (WGS) entry which is preliminary data.</text>
</comment>
<dbReference type="AlphaFoldDB" id="A0A158FW34"/>
<evidence type="ECO:0000313" key="4">
    <source>
        <dbReference type="Proteomes" id="UP000054977"/>
    </source>
</evidence>